<comment type="caution">
    <text evidence="1">The sequence shown here is derived from an EMBL/GenBank/DDBJ whole genome shotgun (WGS) entry which is preliminary data.</text>
</comment>
<gene>
    <name evidence="1" type="ORF">ENS64_10440</name>
</gene>
<dbReference type="AlphaFoldDB" id="A0A7C4LKW8"/>
<protein>
    <submittedName>
        <fullName evidence="1">Uncharacterized protein</fullName>
    </submittedName>
</protein>
<name>A0A7C4LKW8_9PLAN</name>
<dbReference type="EMBL" id="DSVQ01000012">
    <property type="protein sequence ID" value="HGT39662.1"/>
    <property type="molecule type" value="Genomic_DNA"/>
</dbReference>
<proteinExistence type="predicted"/>
<accession>A0A7C4LKW8</accession>
<organism evidence="1">
    <name type="scientific">Schlesneria paludicola</name>
    <dbReference type="NCBI Taxonomy" id="360056"/>
    <lineage>
        <taxon>Bacteria</taxon>
        <taxon>Pseudomonadati</taxon>
        <taxon>Planctomycetota</taxon>
        <taxon>Planctomycetia</taxon>
        <taxon>Planctomycetales</taxon>
        <taxon>Planctomycetaceae</taxon>
        <taxon>Schlesneria</taxon>
    </lineage>
</organism>
<sequence>MAKPTVDVLGVYSIPVTDDLLREQTDILHGADLTGDAREDAEEDVREQLESTVLIEVLVRNRDKRFDVGDFSQAQDGVPRDSWQVAWAEAYLSEDGNQLLVERWGDAPKADSFGVAFFIHYWNPAAPLLTSYGEVRCPTVNKMPERLQKLVPYVPVD</sequence>
<reference evidence="1" key="1">
    <citation type="journal article" date="2020" name="mSystems">
        <title>Genome- and Community-Level Interaction Insights into Carbon Utilization and Element Cycling Functions of Hydrothermarchaeota in Hydrothermal Sediment.</title>
        <authorList>
            <person name="Zhou Z."/>
            <person name="Liu Y."/>
            <person name="Xu W."/>
            <person name="Pan J."/>
            <person name="Luo Z.H."/>
            <person name="Li M."/>
        </authorList>
    </citation>
    <scope>NUCLEOTIDE SEQUENCE [LARGE SCALE GENOMIC DNA]</scope>
    <source>
        <strain evidence="1">SpSt-508</strain>
    </source>
</reference>
<evidence type="ECO:0000313" key="1">
    <source>
        <dbReference type="EMBL" id="HGT39662.1"/>
    </source>
</evidence>